<comment type="caution">
    <text evidence="1">The sequence shown here is derived from an EMBL/GenBank/DDBJ whole genome shotgun (WGS) entry which is preliminary data.</text>
</comment>
<evidence type="ECO:0000313" key="2">
    <source>
        <dbReference type="Proteomes" id="UP001162031"/>
    </source>
</evidence>
<evidence type="ECO:0000313" key="1">
    <source>
        <dbReference type="EMBL" id="CAI5727796.1"/>
    </source>
</evidence>
<dbReference type="EMBL" id="CANTFL010000810">
    <property type="protein sequence ID" value="CAI5727796.1"/>
    <property type="molecule type" value="Genomic_DNA"/>
</dbReference>
<gene>
    <name evidence="1" type="ORF">HBR001_LOCUS4175</name>
</gene>
<proteinExistence type="predicted"/>
<reference evidence="1" key="1">
    <citation type="submission" date="2022-12" db="EMBL/GenBank/DDBJ databases">
        <authorList>
            <person name="Webb A."/>
        </authorList>
    </citation>
    <scope>NUCLEOTIDE SEQUENCE</scope>
    <source>
        <strain evidence="1">Hp1</strain>
    </source>
</reference>
<accession>A0AAV0TYF8</accession>
<keyword evidence="2" id="KW-1185">Reference proteome</keyword>
<sequence length="66" mass="7443">MVRGRGDALAGQRALCPWMAYDSDGMSMASARQSWEAKEQREAQEIAEFEAIERHLVEETAASQRE</sequence>
<dbReference type="AlphaFoldDB" id="A0AAV0TYF8"/>
<dbReference type="Proteomes" id="UP001162031">
    <property type="component" value="Unassembled WGS sequence"/>
</dbReference>
<organism evidence="1 2">
    <name type="scientific">Hyaloperonospora brassicae</name>
    <name type="common">Brassica downy mildew</name>
    <name type="synonym">Peronospora brassicae</name>
    <dbReference type="NCBI Taxonomy" id="162125"/>
    <lineage>
        <taxon>Eukaryota</taxon>
        <taxon>Sar</taxon>
        <taxon>Stramenopiles</taxon>
        <taxon>Oomycota</taxon>
        <taxon>Peronosporomycetes</taxon>
        <taxon>Peronosporales</taxon>
        <taxon>Peronosporaceae</taxon>
        <taxon>Hyaloperonospora</taxon>
    </lineage>
</organism>
<protein>
    <submittedName>
        <fullName evidence="1">Uncharacterized protein</fullName>
    </submittedName>
</protein>
<name>A0AAV0TYF8_HYABA</name>